<dbReference type="RefSeq" id="WP_010018118.1">
    <property type="nucleotide sequence ID" value="NZ_PUFN01000002.1"/>
</dbReference>
<dbReference type="SUPFAM" id="SSF51338">
    <property type="entry name" value="Composite domain of metallo-dependent hydrolases"/>
    <property type="match status" value="1"/>
</dbReference>
<sequence>MTSLYIKNGKDISGFPLEVLIEDKKIAQIGPKLSVITADYEIDLQNSSYISAGWIDDHVHCYEKLSLYYDDPDKVGYTTGVTTVIDAGSTGADNIEDFYQITRQKKTNVFAMINISRTGILAQNELADMTKVEYAPLQKMIDQYPEFIVGIKARISKSVVVDNGIKPLIKAKIFQKLLTQHLPLMVHVGTNPPTLTEIMDVLEKGDIITHCFNGKANGILNENGQVEEFVKAGLAKGIIFDIGHGSESFNLKTAQQATTENIFAQSLSTDIYHHNRELGPVYDMATCIEKMLYLGFDLKQIIPMITTVPAHNFNLDKGELLVGKDADLTIFDVKKQTKELIDSDGNKFQTNTVVEPLYSIIGGQSYAIGENNGSI</sequence>
<dbReference type="InterPro" id="IPR047601">
    <property type="entry name" value="EF_0837-like"/>
</dbReference>
<evidence type="ECO:0000256" key="3">
    <source>
        <dbReference type="PIRSR" id="PIRSR039004-3"/>
    </source>
</evidence>
<evidence type="ECO:0000256" key="2">
    <source>
        <dbReference type="PIRSR" id="PIRSR039004-2"/>
    </source>
</evidence>
<keyword evidence="1" id="KW-0862">Zinc</keyword>
<keyword evidence="1" id="KW-0479">Metal-binding</keyword>
<feature type="binding site" description="via carbamate group" evidence="1">
    <location>
        <position position="152"/>
    </location>
    <ligand>
        <name>Zn(2+)</name>
        <dbReference type="ChEBI" id="CHEBI:29105"/>
        <label>2</label>
    </ligand>
</feature>
<evidence type="ECO:0000256" key="1">
    <source>
        <dbReference type="PIRSR" id="PIRSR039004-1"/>
    </source>
</evidence>
<dbReference type="GO" id="GO:0016810">
    <property type="term" value="F:hydrolase activity, acting on carbon-nitrogen (but not peptide) bonds"/>
    <property type="evidence" value="ECO:0007669"/>
    <property type="project" value="InterPro"/>
</dbReference>
<dbReference type="InterPro" id="IPR032466">
    <property type="entry name" value="Metal_Hydrolase"/>
</dbReference>
<dbReference type="Pfam" id="PF22647">
    <property type="entry name" value="EF_0837-like_N"/>
    <property type="match status" value="1"/>
</dbReference>
<feature type="binding site" evidence="1">
    <location>
        <position position="210"/>
    </location>
    <ligand>
        <name>Zn(2+)</name>
        <dbReference type="ChEBI" id="CHEBI:29105"/>
        <label>2</label>
    </ligand>
</feature>
<dbReference type="OrthoDB" id="9796020at2"/>
<dbReference type="PIRSF" id="PIRSF039004">
    <property type="entry name" value="ADE_EF_0837"/>
    <property type="match status" value="1"/>
</dbReference>
<organism evidence="4 5">
    <name type="scientific">Companilactobacillus farciminis</name>
    <dbReference type="NCBI Taxonomy" id="1612"/>
    <lineage>
        <taxon>Bacteria</taxon>
        <taxon>Bacillati</taxon>
        <taxon>Bacillota</taxon>
        <taxon>Bacilli</taxon>
        <taxon>Lactobacillales</taxon>
        <taxon>Lactobacillaceae</taxon>
        <taxon>Companilactobacillus</taxon>
    </lineage>
</organism>
<feature type="binding site" evidence="1">
    <location>
        <position position="58"/>
    </location>
    <ligand>
        <name>Zn(2+)</name>
        <dbReference type="ChEBI" id="CHEBI:29105"/>
        <label>1</label>
    </ligand>
</feature>
<dbReference type="GO" id="GO:0019213">
    <property type="term" value="F:deacetylase activity"/>
    <property type="evidence" value="ECO:0007669"/>
    <property type="project" value="InterPro"/>
</dbReference>
<dbReference type="Gene3D" id="2.30.40.10">
    <property type="entry name" value="Urease, subunit C, domain 1"/>
    <property type="match status" value="1"/>
</dbReference>
<dbReference type="STRING" id="1612.ABB44_03425"/>
<reference evidence="4 5" key="1">
    <citation type="journal article" date="2019" name="Appl. Microbiol. Biotechnol.">
        <title>Uncovering carbohydrate metabolism through a genotype-phenotype association study of 56 lactic acid bacteria genomes.</title>
        <authorList>
            <person name="Buron-Moles G."/>
            <person name="Chailyan A."/>
            <person name="Dolejs I."/>
            <person name="Forster J."/>
            <person name="Miks M.H."/>
        </authorList>
    </citation>
    <scope>NUCLEOTIDE SEQUENCE [LARGE SCALE GENOMIC DNA]</scope>
    <source>
        <strain evidence="4 5">ATCC 29644</strain>
    </source>
</reference>
<feature type="binding site" description="via carbamate group" evidence="1">
    <location>
        <position position="152"/>
    </location>
    <ligand>
        <name>Zn(2+)</name>
        <dbReference type="ChEBI" id="CHEBI:29105"/>
        <label>1</label>
    </ligand>
</feature>
<dbReference type="Gene3D" id="3.20.20.140">
    <property type="entry name" value="Metal-dependent hydrolases"/>
    <property type="match status" value="1"/>
</dbReference>
<feature type="site" description="Transition state stabilizer" evidence="3">
    <location>
        <position position="154"/>
    </location>
</feature>
<dbReference type="Proteomes" id="UP000295257">
    <property type="component" value="Unassembled WGS sequence"/>
</dbReference>
<dbReference type="EMBL" id="PUFN01000002">
    <property type="protein sequence ID" value="TDG74887.1"/>
    <property type="molecule type" value="Genomic_DNA"/>
</dbReference>
<accession>A0A4R5NJX2</accession>
<dbReference type="GO" id="GO:0046872">
    <property type="term" value="F:metal ion binding"/>
    <property type="evidence" value="ECO:0007669"/>
    <property type="project" value="UniProtKB-KW"/>
</dbReference>
<dbReference type="PANTHER" id="PTHR42717:SF1">
    <property type="entry name" value="IMIDAZOLONEPROPIONASE AND RELATED AMIDOHYDROLASES"/>
    <property type="match status" value="1"/>
</dbReference>
<keyword evidence="5" id="KW-1185">Reference proteome</keyword>
<feature type="binding site" evidence="1">
    <location>
        <position position="60"/>
    </location>
    <ligand>
        <name>Zn(2+)</name>
        <dbReference type="ChEBI" id="CHEBI:29105"/>
        <label>1</label>
    </ligand>
</feature>
<feature type="binding site" evidence="1">
    <location>
        <position position="187"/>
    </location>
    <ligand>
        <name>Zn(2+)</name>
        <dbReference type="ChEBI" id="CHEBI:29105"/>
        <label>2</label>
    </ligand>
</feature>
<dbReference type="NCBIfam" id="NF006689">
    <property type="entry name" value="PRK09237.1"/>
    <property type="match status" value="1"/>
</dbReference>
<dbReference type="InterPro" id="IPR020043">
    <property type="entry name" value="Deacetylase_Atu3266-like"/>
</dbReference>
<dbReference type="InterPro" id="IPR011059">
    <property type="entry name" value="Metal-dep_hydrolase_composite"/>
</dbReference>
<dbReference type="PANTHER" id="PTHR42717">
    <property type="entry name" value="DIHYDROOROTASE-RELATED"/>
    <property type="match status" value="1"/>
</dbReference>
<dbReference type="AlphaFoldDB" id="A0A4R5NJX2"/>
<evidence type="ECO:0000313" key="5">
    <source>
        <dbReference type="Proteomes" id="UP000295257"/>
    </source>
</evidence>
<feature type="modified residue" description="N6-carboxylysine" evidence="2">
    <location>
        <position position="152"/>
    </location>
</feature>
<dbReference type="NCBIfam" id="TIGR03583">
    <property type="entry name" value="EF_0837"/>
    <property type="match status" value="1"/>
</dbReference>
<feature type="binding site" evidence="1">
    <location>
        <position position="270"/>
    </location>
    <ligand>
        <name>Zn(2+)</name>
        <dbReference type="ChEBI" id="CHEBI:29105"/>
        <label>1</label>
    </ligand>
</feature>
<gene>
    <name evidence="4" type="ORF">C5L30_000122</name>
</gene>
<proteinExistence type="predicted"/>
<name>A0A4R5NJX2_9LACO</name>
<evidence type="ECO:0000313" key="4">
    <source>
        <dbReference type="EMBL" id="TDG74887.1"/>
    </source>
</evidence>
<protein>
    <submittedName>
        <fullName evidence="4">Uncharacterized protein</fullName>
    </submittedName>
</protein>
<dbReference type="SUPFAM" id="SSF51556">
    <property type="entry name" value="Metallo-dependent hydrolases"/>
    <property type="match status" value="1"/>
</dbReference>
<comment type="caution">
    <text evidence="4">The sequence shown here is derived from an EMBL/GenBank/DDBJ whole genome shotgun (WGS) entry which is preliminary data.</text>
</comment>